<dbReference type="InterPro" id="IPR008323">
    <property type="entry name" value="UCP033563"/>
</dbReference>
<keyword evidence="2" id="KW-1185">Reference proteome</keyword>
<organism evidence="1 2">
    <name type="scientific">Cerasicoccus arenae</name>
    <dbReference type="NCBI Taxonomy" id="424488"/>
    <lineage>
        <taxon>Bacteria</taxon>
        <taxon>Pseudomonadati</taxon>
        <taxon>Verrucomicrobiota</taxon>
        <taxon>Opitutia</taxon>
        <taxon>Puniceicoccales</taxon>
        <taxon>Cerasicoccaceae</taxon>
        <taxon>Cerasicoccus</taxon>
    </lineage>
</organism>
<name>A0A8J3GED5_9BACT</name>
<dbReference type="RefSeq" id="WP_189516132.1">
    <property type="nucleotide sequence ID" value="NZ_BMXG01000019.1"/>
</dbReference>
<gene>
    <name evidence="1" type="ORF">GCM10007047_27080</name>
</gene>
<proteinExistence type="predicted"/>
<sequence length="406" mass="44816">MRIRAFQGLRPKPAHAATVASLPYDVVNTEEARALAAGNPHSFLRVVRAEIDLPADTNPYDASVYAQAKKNLQELQDLGAIERESEPCLYVYQQRMGDHVQRGIVAVCHIDDYENNLIKKHEKTRPAKEDDRTRLNSALGAHPGPVFLTYEDQAAINAIVEEVTAGEPMTDFIAPDGVGHTVWRIPGGSALVESFKAVPAFYVADGHHRSASAARVGKELRDANPNHTGDEDYNWFLTVLFPATELKVLPYNRLVLDLNNHSPEDFLAKLKSVCPVTEGADPTPDAIGKLSMYFQGKWYGLDLTGLAAADPISELDVSKLQDYILTPLLAIDDPRTSDRIEFIGGIRGTKELVKRVDKGDGPVAFSMYPVTVEQLMGIADADQIMPPKSTWFEPKLRSGLFVHTFK</sequence>
<protein>
    <recommendedName>
        <fullName evidence="3">DUF1015 domain-containing protein</fullName>
    </recommendedName>
</protein>
<evidence type="ECO:0000313" key="1">
    <source>
        <dbReference type="EMBL" id="GHC08394.1"/>
    </source>
</evidence>
<dbReference type="AlphaFoldDB" id="A0A8J3GED5"/>
<accession>A0A8J3GED5</accession>
<dbReference type="PIRSF" id="PIRSF033563">
    <property type="entry name" value="UCP033563"/>
    <property type="match status" value="1"/>
</dbReference>
<evidence type="ECO:0000313" key="2">
    <source>
        <dbReference type="Proteomes" id="UP000642829"/>
    </source>
</evidence>
<reference evidence="1" key="1">
    <citation type="journal article" date="2014" name="Int. J. Syst. Evol. Microbiol.">
        <title>Complete genome sequence of Corynebacterium casei LMG S-19264T (=DSM 44701T), isolated from a smear-ripened cheese.</title>
        <authorList>
            <consortium name="US DOE Joint Genome Institute (JGI-PGF)"/>
            <person name="Walter F."/>
            <person name="Albersmeier A."/>
            <person name="Kalinowski J."/>
            <person name="Ruckert C."/>
        </authorList>
    </citation>
    <scope>NUCLEOTIDE SEQUENCE</scope>
    <source>
        <strain evidence="1">KCTC 12870</strain>
    </source>
</reference>
<dbReference type="Proteomes" id="UP000642829">
    <property type="component" value="Unassembled WGS sequence"/>
</dbReference>
<dbReference type="PANTHER" id="PTHR36454:SF1">
    <property type="entry name" value="DUF1015 DOMAIN-CONTAINING PROTEIN"/>
    <property type="match status" value="1"/>
</dbReference>
<dbReference type="PANTHER" id="PTHR36454">
    <property type="entry name" value="LMO2823 PROTEIN"/>
    <property type="match status" value="1"/>
</dbReference>
<evidence type="ECO:0008006" key="3">
    <source>
        <dbReference type="Google" id="ProtNLM"/>
    </source>
</evidence>
<reference evidence="1" key="2">
    <citation type="submission" date="2020-09" db="EMBL/GenBank/DDBJ databases">
        <authorList>
            <person name="Sun Q."/>
            <person name="Kim S."/>
        </authorList>
    </citation>
    <scope>NUCLEOTIDE SEQUENCE</scope>
    <source>
        <strain evidence="1">KCTC 12870</strain>
    </source>
</reference>
<dbReference type="EMBL" id="BMXG01000019">
    <property type="protein sequence ID" value="GHC08394.1"/>
    <property type="molecule type" value="Genomic_DNA"/>
</dbReference>
<dbReference type="Pfam" id="PF06245">
    <property type="entry name" value="DUF1015"/>
    <property type="match status" value="1"/>
</dbReference>
<comment type="caution">
    <text evidence="1">The sequence shown here is derived from an EMBL/GenBank/DDBJ whole genome shotgun (WGS) entry which is preliminary data.</text>
</comment>